<gene>
    <name evidence="1" type="ORF">AK812_SmicGene45547</name>
</gene>
<feature type="non-terminal residue" evidence="1">
    <location>
        <position position="158"/>
    </location>
</feature>
<protein>
    <submittedName>
        <fullName evidence="1">Uncharacterized protein</fullName>
    </submittedName>
</protein>
<evidence type="ECO:0000313" key="2">
    <source>
        <dbReference type="Proteomes" id="UP000186817"/>
    </source>
</evidence>
<organism evidence="1 2">
    <name type="scientific">Symbiodinium microadriaticum</name>
    <name type="common">Dinoflagellate</name>
    <name type="synonym">Zooxanthella microadriatica</name>
    <dbReference type="NCBI Taxonomy" id="2951"/>
    <lineage>
        <taxon>Eukaryota</taxon>
        <taxon>Sar</taxon>
        <taxon>Alveolata</taxon>
        <taxon>Dinophyceae</taxon>
        <taxon>Suessiales</taxon>
        <taxon>Symbiodiniaceae</taxon>
        <taxon>Symbiodinium</taxon>
    </lineage>
</organism>
<dbReference type="AlphaFoldDB" id="A0A1Q9BVT1"/>
<keyword evidence="2" id="KW-1185">Reference proteome</keyword>
<evidence type="ECO:0000313" key="1">
    <source>
        <dbReference type="EMBL" id="OLP74808.1"/>
    </source>
</evidence>
<reference evidence="1 2" key="1">
    <citation type="submission" date="2016-02" db="EMBL/GenBank/DDBJ databases">
        <title>Genome analysis of coral dinoflagellate symbionts highlights evolutionary adaptations to a symbiotic lifestyle.</title>
        <authorList>
            <person name="Aranda M."/>
            <person name="Li Y."/>
            <person name="Liew Y.J."/>
            <person name="Baumgarten S."/>
            <person name="Simakov O."/>
            <person name="Wilson M."/>
            <person name="Piel J."/>
            <person name="Ashoor H."/>
            <person name="Bougouffa S."/>
            <person name="Bajic V.B."/>
            <person name="Ryu T."/>
            <person name="Ravasi T."/>
            <person name="Bayer T."/>
            <person name="Micklem G."/>
            <person name="Kim H."/>
            <person name="Bhak J."/>
            <person name="Lajeunesse T.C."/>
            <person name="Voolstra C.R."/>
        </authorList>
    </citation>
    <scope>NUCLEOTIDE SEQUENCE [LARGE SCALE GENOMIC DNA]</scope>
    <source>
        <strain evidence="1 2">CCMP2467</strain>
    </source>
</reference>
<dbReference type="EMBL" id="LSRX01003183">
    <property type="protein sequence ID" value="OLP74808.1"/>
    <property type="molecule type" value="Genomic_DNA"/>
</dbReference>
<name>A0A1Q9BVT1_SYMMI</name>
<sequence length="158" mass="17367">MILSWQTAEYPPLFAGLGEAPHSQKKGCWSRGQPEPLLRLWRQAAAPAPVPLKRPPLWTESLGEEEPRPAEETWTVLERRIPEENLTYHALQPCILGLYRPFFDSQEHPTLVSGTLVGAAESGCRACGSSLYVPRSPSSCSKTSPPVGGLALYENITT</sequence>
<proteinExistence type="predicted"/>
<accession>A0A1Q9BVT1</accession>
<dbReference type="Proteomes" id="UP000186817">
    <property type="component" value="Unassembled WGS sequence"/>
</dbReference>
<comment type="caution">
    <text evidence="1">The sequence shown here is derived from an EMBL/GenBank/DDBJ whole genome shotgun (WGS) entry which is preliminary data.</text>
</comment>